<reference evidence="3 4" key="1">
    <citation type="submission" date="2020-04" db="EMBL/GenBank/DDBJ databases">
        <title>Perkinsus chesapeaki whole genome sequence.</title>
        <authorList>
            <person name="Bogema D.R."/>
        </authorList>
    </citation>
    <scope>NUCLEOTIDE SEQUENCE [LARGE SCALE GENOMIC DNA]</scope>
    <source>
        <strain evidence="3">ATCC PRA-425</strain>
    </source>
</reference>
<feature type="transmembrane region" description="Helical" evidence="2">
    <location>
        <begin position="213"/>
        <end position="232"/>
    </location>
</feature>
<gene>
    <name evidence="3" type="ORF">FOL47_007086</name>
</gene>
<evidence type="ECO:0000313" key="4">
    <source>
        <dbReference type="Proteomes" id="UP000591131"/>
    </source>
</evidence>
<evidence type="ECO:0000256" key="2">
    <source>
        <dbReference type="SAM" id="Phobius"/>
    </source>
</evidence>
<sequence>MRACAMLIRFPAYLKQSTTVFNMETSQTELVLSTNQWSMQTLPAEPVPFYEQRCVSADAAPFSRIAQFSRSACSDMIGNNVWSHMDHSQDYTMGYPKIAQADEGYYEDYCIKEFDEGKLVWSMSMTPLECRNTNLKGTDKMAFMVLRGVPNVAWYLYGTYPSAADCNSNTNWDGSIFQQVQQDCNSRDGTWVCMVQGECTIEVKPSPSSDFTWVAYVVVIIVVALVAASLLIRALCCRDGLTSAGAVLDAKPSGGVVTLSTDTQRSHKSHHFRNGSHHRTQRQSTPEMHFDMPADKVAKVVAAAKAKIHGSDDDTEEKSSPQSIGESPIPEPSGFMSSVILRHTTMRTSRSTNDLAKQAYPSRGFAGGAELPRTFKPKQNYHALSKEFDELVGRGEVKACEVVSSSCGDGWSTGYIPDEIPWRSSRILSLLPISAMESNGVNFSRQFPSSQKSSFDNQVLSRLVESSREAVKLSQTLQKLSRIRNPALQTTVNIYTDKVSSDLNGSFRLTAMYFKELPSL</sequence>
<dbReference type="EMBL" id="JAAPAO010000407">
    <property type="protein sequence ID" value="KAF4660596.1"/>
    <property type="molecule type" value="Genomic_DNA"/>
</dbReference>
<comment type="caution">
    <text evidence="3">The sequence shown here is derived from an EMBL/GenBank/DDBJ whole genome shotgun (WGS) entry which is preliminary data.</text>
</comment>
<feature type="compositionally biased region" description="Basic residues" evidence="1">
    <location>
        <begin position="266"/>
        <end position="281"/>
    </location>
</feature>
<feature type="region of interest" description="Disordered" evidence="1">
    <location>
        <begin position="306"/>
        <end position="335"/>
    </location>
</feature>
<dbReference type="Proteomes" id="UP000591131">
    <property type="component" value="Unassembled WGS sequence"/>
</dbReference>
<feature type="region of interest" description="Disordered" evidence="1">
    <location>
        <begin position="259"/>
        <end position="288"/>
    </location>
</feature>
<keyword evidence="2" id="KW-0472">Membrane</keyword>
<keyword evidence="2" id="KW-0812">Transmembrane</keyword>
<accession>A0A7J6LNA2</accession>
<keyword evidence="2" id="KW-1133">Transmembrane helix</keyword>
<organism evidence="3 4">
    <name type="scientific">Perkinsus chesapeaki</name>
    <name type="common">Clam parasite</name>
    <name type="synonym">Perkinsus andrewsi</name>
    <dbReference type="NCBI Taxonomy" id="330153"/>
    <lineage>
        <taxon>Eukaryota</taxon>
        <taxon>Sar</taxon>
        <taxon>Alveolata</taxon>
        <taxon>Perkinsozoa</taxon>
        <taxon>Perkinsea</taxon>
        <taxon>Perkinsida</taxon>
        <taxon>Perkinsidae</taxon>
        <taxon>Perkinsus</taxon>
    </lineage>
</organism>
<name>A0A7J6LNA2_PERCH</name>
<evidence type="ECO:0000256" key="1">
    <source>
        <dbReference type="SAM" id="MobiDB-lite"/>
    </source>
</evidence>
<dbReference type="AlphaFoldDB" id="A0A7J6LNA2"/>
<dbReference type="OrthoDB" id="10285165at2759"/>
<protein>
    <submittedName>
        <fullName evidence="3">Uncharacterized protein</fullName>
    </submittedName>
</protein>
<keyword evidence="4" id="KW-1185">Reference proteome</keyword>
<proteinExistence type="predicted"/>
<evidence type="ECO:0000313" key="3">
    <source>
        <dbReference type="EMBL" id="KAF4660596.1"/>
    </source>
</evidence>